<protein>
    <recommendedName>
        <fullName evidence="4">Guanylate cyclase</fullName>
    </recommendedName>
</protein>
<dbReference type="Proteomes" id="UP000631791">
    <property type="component" value="Unassembled WGS sequence"/>
</dbReference>
<evidence type="ECO:0000313" key="2">
    <source>
        <dbReference type="EMBL" id="MBG6106179.1"/>
    </source>
</evidence>
<reference evidence="2 3" key="1">
    <citation type="submission" date="2020-11" db="EMBL/GenBank/DDBJ databases">
        <title>Sequencing the genomes of 1000 actinobacteria strains.</title>
        <authorList>
            <person name="Klenk H.-P."/>
        </authorList>
    </citation>
    <scope>NUCLEOTIDE SEQUENCE [LARGE SCALE GENOMIC DNA]</scope>
    <source>
        <strain evidence="2 3">DSM 101695</strain>
    </source>
</reference>
<comment type="caution">
    <text evidence="2">The sequence shown here is derived from an EMBL/GenBank/DDBJ whole genome shotgun (WGS) entry which is preliminary data.</text>
</comment>
<gene>
    <name evidence="2" type="ORF">IW249_006593</name>
</gene>
<dbReference type="EMBL" id="JADOTY010000001">
    <property type="protein sequence ID" value="MBG6106179.1"/>
    <property type="molecule type" value="Genomic_DNA"/>
</dbReference>
<dbReference type="Gene3D" id="3.90.1720.10">
    <property type="entry name" value="endopeptidase domain like (from Nostoc punctiforme)"/>
    <property type="match status" value="1"/>
</dbReference>
<proteinExistence type="predicted"/>
<dbReference type="RefSeq" id="WP_196924364.1">
    <property type="nucleotide sequence ID" value="NZ_JADOTY010000001.1"/>
</dbReference>
<name>A0ABS0KDU2_9ACTN</name>
<evidence type="ECO:0008006" key="4">
    <source>
        <dbReference type="Google" id="ProtNLM"/>
    </source>
</evidence>
<organism evidence="2 3">
    <name type="scientific">Micromonospora vinacea</name>
    <dbReference type="NCBI Taxonomy" id="709878"/>
    <lineage>
        <taxon>Bacteria</taxon>
        <taxon>Bacillati</taxon>
        <taxon>Actinomycetota</taxon>
        <taxon>Actinomycetes</taxon>
        <taxon>Micromonosporales</taxon>
        <taxon>Micromonosporaceae</taxon>
        <taxon>Micromonospora</taxon>
    </lineage>
</organism>
<accession>A0ABS0KDU2</accession>
<evidence type="ECO:0000256" key="1">
    <source>
        <dbReference type="SAM" id="MobiDB-lite"/>
    </source>
</evidence>
<sequence>MSISLDEAVELTRTGDVWVFRGRSVPDRAIQFTTNSPVNHVGMAVVLDDMPPLMWHAELGRSLPDLWSGSHQRGVQLHDLRDAVCVWANRYGQRAWLRQLDPPVDAEMERAVLRTIARLDGTPFPSTAQLAWRWARGRVPALPRPGRLPNLPHLGRLSALSRLGQPTPRPTPPDQADRANSTDRADRARSAGERDRALETAYCAEVVAVTYEAMGLLPAGRRPNWYDPGRFWSGDDLGLAADARLGSEIEVRVPPR</sequence>
<dbReference type="InterPro" id="IPR038765">
    <property type="entry name" value="Papain-like_cys_pep_sf"/>
</dbReference>
<feature type="compositionally biased region" description="Basic and acidic residues" evidence="1">
    <location>
        <begin position="175"/>
        <end position="194"/>
    </location>
</feature>
<evidence type="ECO:0000313" key="3">
    <source>
        <dbReference type="Proteomes" id="UP000631791"/>
    </source>
</evidence>
<keyword evidence="3" id="KW-1185">Reference proteome</keyword>
<dbReference type="SUPFAM" id="SSF54001">
    <property type="entry name" value="Cysteine proteinases"/>
    <property type="match status" value="1"/>
</dbReference>
<feature type="region of interest" description="Disordered" evidence="1">
    <location>
        <begin position="161"/>
        <end position="194"/>
    </location>
</feature>